<dbReference type="EMBL" id="LR031521">
    <property type="protein sequence ID" value="VDC39142.1"/>
    <property type="molecule type" value="Genomic_DNA"/>
</dbReference>
<dbReference type="SUPFAM" id="SSF53659">
    <property type="entry name" value="Isocitrate/Isopropylmalate dehydrogenase-like"/>
    <property type="match status" value="1"/>
</dbReference>
<dbReference type="InterPro" id="IPR042112">
    <property type="entry name" value="P_AcTrfase_dom2"/>
</dbReference>
<dbReference type="SMR" id="A0ABD7UUT4"/>
<dbReference type="NCBIfam" id="NF007233">
    <property type="entry name" value="PRK09653.1"/>
    <property type="match status" value="1"/>
</dbReference>
<evidence type="ECO:0000256" key="1">
    <source>
        <dbReference type="ARBA" id="ARBA00000705"/>
    </source>
</evidence>
<dbReference type="AlphaFoldDB" id="A0ABD7UUT4"/>
<accession>A0ABD7UUT4</accession>
<dbReference type="Gene3D" id="3.40.50.10750">
    <property type="entry name" value="Isocitrate/Isopropylmalate dehydrogenase-like"/>
    <property type="match status" value="1"/>
</dbReference>
<protein>
    <recommendedName>
        <fullName evidence="5">Phosphate acetyltransferase</fullName>
        <ecNumber evidence="4">2.3.1.8</ecNumber>
    </recommendedName>
    <alternativeName>
        <fullName evidence="8">Phosphotransacetylase</fullName>
    </alternativeName>
</protein>
<proteinExistence type="inferred from homology"/>
<dbReference type="Pfam" id="PF01515">
    <property type="entry name" value="PTA_PTB"/>
    <property type="match status" value="1"/>
</dbReference>
<dbReference type="Proteomes" id="UP000274496">
    <property type="component" value="Chromosome"/>
</dbReference>
<evidence type="ECO:0000256" key="7">
    <source>
        <dbReference type="ARBA" id="ARBA00023315"/>
    </source>
</evidence>
<dbReference type="GO" id="GO:0008959">
    <property type="term" value="F:phosphate acetyltransferase activity"/>
    <property type="evidence" value="ECO:0007669"/>
    <property type="project" value="UniProtKB-EC"/>
</dbReference>
<dbReference type="InterPro" id="IPR012147">
    <property type="entry name" value="P_Ac_Bu_trans"/>
</dbReference>
<dbReference type="InterPro" id="IPR050500">
    <property type="entry name" value="Phos_Acetyltrans/Butyryltrans"/>
</dbReference>
<dbReference type="NCBIfam" id="TIGR00651">
    <property type="entry name" value="pta"/>
    <property type="match status" value="1"/>
</dbReference>
<dbReference type="PANTHER" id="PTHR43356:SF3">
    <property type="entry name" value="PHOSPHATE ACETYLTRANSFERASE"/>
    <property type="match status" value="1"/>
</dbReference>
<comment type="catalytic activity">
    <reaction evidence="1">
        <text>acetyl-CoA + phosphate = acetyl phosphate + CoA</text>
        <dbReference type="Rhea" id="RHEA:19521"/>
        <dbReference type="ChEBI" id="CHEBI:22191"/>
        <dbReference type="ChEBI" id="CHEBI:43474"/>
        <dbReference type="ChEBI" id="CHEBI:57287"/>
        <dbReference type="ChEBI" id="CHEBI:57288"/>
        <dbReference type="EC" id="2.3.1.8"/>
    </reaction>
</comment>
<dbReference type="RefSeq" id="WP_010922296.1">
    <property type="nucleotide sequence ID" value="NZ_AP019548.1"/>
</dbReference>
<evidence type="ECO:0000256" key="4">
    <source>
        <dbReference type="ARBA" id="ARBA00012707"/>
    </source>
</evidence>
<evidence type="ECO:0000256" key="3">
    <source>
        <dbReference type="ARBA" id="ARBA00005656"/>
    </source>
</evidence>
<evidence type="ECO:0000256" key="2">
    <source>
        <dbReference type="ARBA" id="ARBA00004989"/>
    </source>
</evidence>
<organism evidence="10 11">
    <name type="scientific">Streptococcus pyogenes</name>
    <dbReference type="NCBI Taxonomy" id="1314"/>
    <lineage>
        <taxon>Bacteria</taxon>
        <taxon>Bacillati</taxon>
        <taxon>Bacillota</taxon>
        <taxon>Bacilli</taxon>
        <taxon>Lactobacillales</taxon>
        <taxon>Streptococcaceae</taxon>
        <taxon>Streptococcus</taxon>
    </lineage>
</organism>
<comment type="similarity">
    <text evidence="3">Belongs to the phosphate acetyltransferase and butyryltransferase family.</text>
</comment>
<evidence type="ECO:0000256" key="6">
    <source>
        <dbReference type="ARBA" id="ARBA00022679"/>
    </source>
</evidence>
<keyword evidence="6" id="KW-0808">Transferase</keyword>
<dbReference type="InterPro" id="IPR042113">
    <property type="entry name" value="P_AcTrfase_dom1"/>
</dbReference>
<dbReference type="PIRSF" id="PIRSF000428">
    <property type="entry name" value="P_Ac_trans"/>
    <property type="match status" value="1"/>
</dbReference>
<evidence type="ECO:0000256" key="8">
    <source>
        <dbReference type="ARBA" id="ARBA00031108"/>
    </source>
</evidence>
<name>A0ABD7UUT4_STRPY</name>
<comment type="pathway">
    <text evidence="2">Metabolic intermediate biosynthesis; acetyl-CoA biosynthesis; acetyl-CoA from acetate: step 2/2.</text>
</comment>
<gene>
    <name evidence="10" type="ORF">SP119_0858</name>
</gene>
<reference evidence="10 11" key="1">
    <citation type="submission" date="2018-10" db="EMBL/GenBank/DDBJ databases">
        <authorList>
            <person name="Rosinski-Chupin I."/>
        </authorList>
    </citation>
    <scope>NUCLEOTIDE SEQUENCE [LARGE SCALE GENOMIC DNA]</scope>
    <source>
        <strain evidence="10 11">S119</strain>
    </source>
</reference>
<sequence length="331" mass="35824">MSIRSLFGGLREKILGKNMKIVFPEGNDERVVRAAARLKFEGLLEPIILGQSEEVRNLLTKLGFADQDYTIINPNEYADFDKMKEAFVEVRKGKATLEDADKMLRDVNYFGVMLVKMGLADGMVSGAIHSTADTVRPALQIIKTKPGISRTSGVFLMNRENTSERYVFADCAINIDPTAQELAEIAVNTAETAKIFDIDPKIAMLSFSTKGSGKAPQVDKVREATEIATGLNPDLALDGELQFDAAFVPETAAIKAPDSAVAGQANTFVFPDLQSGNIGYKIAQRLGMFDAIGPILQGLNKPVNDLSRGSSAEDIYKLAIITAAQAIESQG</sequence>
<dbReference type="PANTHER" id="PTHR43356">
    <property type="entry name" value="PHOSPHATE ACETYLTRANSFERASE"/>
    <property type="match status" value="1"/>
</dbReference>
<dbReference type="InterPro" id="IPR002505">
    <property type="entry name" value="PTA_PTB"/>
</dbReference>
<dbReference type="InterPro" id="IPR004614">
    <property type="entry name" value="P_AcTrfase"/>
</dbReference>
<keyword evidence="7" id="KW-0012">Acyltransferase</keyword>
<evidence type="ECO:0000313" key="11">
    <source>
        <dbReference type="Proteomes" id="UP000274496"/>
    </source>
</evidence>
<evidence type="ECO:0000313" key="10">
    <source>
        <dbReference type="EMBL" id="VDC39142.1"/>
    </source>
</evidence>
<feature type="domain" description="Phosphate acetyl/butaryl transferase" evidence="9">
    <location>
        <begin position="11"/>
        <end position="323"/>
    </location>
</feature>
<dbReference type="EC" id="2.3.1.8" evidence="4"/>
<evidence type="ECO:0000256" key="5">
    <source>
        <dbReference type="ARBA" id="ARBA00021528"/>
    </source>
</evidence>
<evidence type="ECO:0000259" key="9">
    <source>
        <dbReference type="Pfam" id="PF01515"/>
    </source>
</evidence>
<dbReference type="Gene3D" id="3.40.50.10950">
    <property type="match status" value="1"/>
</dbReference>